<gene>
    <name evidence="1" type="ORF">CWM47_34445</name>
</gene>
<keyword evidence="2" id="KW-1185">Reference proteome</keyword>
<dbReference type="AlphaFoldDB" id="A0A2K8Z9F6"/>
<sequence length="175" mass="19603">MKAPLISFIVIMTLAPACREEFHPLAPPINQSVSGSTCKAPLLKQNIVGQWSFQTNIGVQGISMPMREGVITFSPDGSIIDPDSLFENRLDIGVVVSKKYGVDIMDSTIFPELGYAYPELKQYGPMLWIRQSVRTQSLGVRFAQGWYFKEVSNNCKRIEVKNPSQKYGDIILTKK</sequence>
<dbReference type="Proteomes" id="UP000232883">
    <property type="component" value="Chromosome"/>
</dbReference>
<protein>
    <submittedName>
        <fullName evidence="1">Uncharacterized protein</fullName>
    </submittedName>
</protein>
<proteinExistence type="predicted"/>
<dbReference type="RefSeq" id="WP_100993043.1">
    <property type="nucleotide sequence ID" value="NZ_CP025096.1"/>
</dbReference>
<evidence type="ECO:0000313" key="2">
    <source>
        <dbReference type="Proteomes" id="UP000232883"/>
    </source>
</evidence>
<dbReference type="EMBL" id="CP025096">
    <property type="protein sequence ID" value="AUD06502.1"/>
    <property type="molecule type" value="Genomic_DNA"/>
</dbReference>
<accession>A0A2K8Z9F6</accession>
<reference evidence="1 2" key="1">
    <citation type="submission" date="2017-11" db="EMBL/GenBank/DDBJ databases">
        <title>Taxonomic description and genome sequences of Spirosoma HA7 sp. nov., isolated from pollen microhabitat of Corylus avellana.</title>
        <authorList>
            <person name="Ambika Manirajan B."/>
            <person name="Suarez C."/>
            <person name="Ratering S."/>
            <person name="Geissler-Plaum R."/>
            <person name="Cardinale M."/>
            <person name="Sylvia S."/>
        </authorList>
    </citation>
    <scope>NUCLEOTIDE SEQUENCE [LARGE SCALE GENOMIC DNA]</scope>
    <source>
        <strain evidence="1 2">HA7</strain>
    </source>
</reference>
<dbReference type="KEGG" id="spir:CWM47_34445"/>
<dbReference type="OrthoDB" id="961192at2"/>
<name>A0A2K8Z9F6_9BACT</name>
<evidence type="ECO:0000313" key="1">
    <source>
        <dbReference type="EMBL" id="AUD06502.1"/>
    </source>
</evidence>
<organism evidence="1 2">
    <name type="scientific">Spirosoma pollinicola</name>
    <dbReference type="NCBI Taxonomy" id="2057025"/>
    <lineage>
        <taxon>Bacteria</taxon>
        <taxon>Pseudomonadati</taxon>
        <taxon>Bacteroidota</taxon>
        <taxon>Cytophagia</taxon>
        <taxon>Cytophagales</taxon>
        <taxon>Cytophagaceae</taxon>
        <taxon>Spirosoma</taxon>
    </lineage>
</organism>